<dbReference type="AlphaFoldDB" id="A0A1C0YKX6"/>
<dbReference type="EMBL" id="MASJ01000003">
    <property type="protein sequence ID" value="OCS87818.1"/>
    <property type="molecule type" value="Genomic_DNA"/>
</dbReference>
<reference evidence="5 6" key="1">
    <citation type="submission" date="2016-07" db="EMBL/GenBank/DDBJ databases">
        <title>Caryophanon tenue genome sequencing.</title>
        <authorList>
            <person name="Verma A."/>
            <person name="Pal Y."/>
            <person name="Krishnamurthi S."/>
        </authorList>
    </citation>
    <scope>NUCLEOTIDE SEQUENCE [LARGE SCALE GENOMIC DNA]</scope>
    <source>
        <strain evidence="5 6">DSM 14152</strain>
    </source>
</reference>
<keyword evidence="3" id="KW-0233">DNA recombination</keyword>
<keyword evidence="6" id="KW-1185">Reference proteome</keyword>
<dbReference type="Proteomes" id="UP000093199">
    <property type="component" value="Unassembled WGS sequence"/>
</dbReference>
<dbReference type="Gene3D" id="1.10.443.10">
    <property type="entry name" value="Intergrase catalytic core"/>
    <property type="match status" value="1"/>
</dbReference>
<comment type="caution">
    <text evidence="5">The sequence shown here is derived from an EMBL/GenBank/DDBJ whole genome shotgun (WGS) entry which is preliminary data.</text>
</comment>
<evidence type="ECO:0000259" key="4">
    <source>
        <dbReference type="PROSITE" id="PS51898"/>
    </source>
</evidence>
<organism evidence="5 6">
    <name type="scientific">Caryophanon tenue</name>
    <dbReference type="NCBI Taxonomy" id="33978"/>
    <lineage>
        <taxon>Bacteria</taxon>
        <taxon>Bacillati</taxon>
        <taxon>Bacillota</taxon>
        <taxon>Bacilli</taxon>
        <taxon>Bacillales</taxon>
        <taxon>Caryophanaceae</taxon>
        <taxon>Caryophanon</taxon>
    </lineage>
</organism>
<dbReference type="GO" id="GO:0003677">
    <property type="term" value="F:DNA binding"/>
    <property type="evidence" value="ECO:0007669"/>
    <property type="project" value="UniProtKB-KW"/>
</dbReference>
<dbReference type="InterPro" id="IPR050090">
    <property type="entry name" value="Tyrosine_recombinase_XerCD"/>
</dbReference>
<evidence type="ECO:0000256" key="2">
    <source>
        <dbReference type="ARBA" id="ARBA00023125"/>
    </source>
</evidence>
<dbReference type="SUPFAM" id="SSF56349">
    <property type="entry name" value="DNA breaking-rejoining enzymes"/>
    <property type="match status" value="1"/>
</dbReference>
<dbReference type="GO" id="GO:0006310">
    <property type="term" value="P:DNA recombination"/>
    <property type="evidence" value="ECO:0007669"/>
    <property type="project" value="UniProtKB-KW"/>
</dbReference>
<dbReference type="InterPro" id="IPR011010">
    <property type="entry name" value="DNA_brk_join_enz"/>
</dbReference>
<evidence type="ECO:0000313" key="5">
    <source>
        <dbReference type="EMBL" id="OCS87818.1"/>
    </source>
</evidence>
<dbReference type="GO" id="GO:0015074">
    <property type="term" value="P:DNA integration"/>
    <property type="evidence" value="ECO:0007669"/>
    <property type="project" value="InterPro"/>
</dbReference>
<dbReference type="PANTHER" id="PTHR30349:SF41">
    <property type="entry name" value="INTEGRASE_RECOMBINASE PROTEIN MJ0367-RELATED"/>
    <property type="match status" value="1"/>
</dbReference>
<gene>
    <name evidence="5" type="ORF">A6M13_11000</name>
</gene>
<dbReference type="RefSeq" id="WP_066543655.1">
    <property type="nucleotide sequence ID" value="NZ_MASJ01000003.1"/>
</dbReference>
<protein>
    <recommendedName>
        <fullName evidence="4">Tyr recombinase domain-containing protein</fullName>
    </recommendedName>
</protein>
<dbReference type="STRING" id="33978.A6M13_11000"/>
<dbReference type="CDD" id="cd00397">
    <property type="entry name" value="DNA_BRE_C"/>
    <property type="match status" value="1"/>
</dbReference>
<sequence length="494" mass="56730">MSITILNNIISYSHPQKLKSMDEYLRKVDVKGFHYISFISSKGITYIVNPDHVTNNTATNMLIALNDHNKSPNTIKRIANDLTKFLDYLMLFKINLDEIMDLEDILIGFAVYLQVLGTSSIKVQKSIEWSLIDYVPLVDDSIQELVSNEYGQKYITQSSGYTADHIVQHIQNAIKYLEQYNEEKAIPLNTIPRKSISNKSTFSSTIKDTYDSTVYDANYILARSGLNHSNTNKLAKPTKERIPSLSEMNIFMSVSKEKNTFIHNLLLLTLKGFGLRSAEVSNIKFFDSLIPANFLSLPYDQAISFLKNSKNLGDIYYNNSIKRWTCNVVIAEGRDYSKRNKSGSREVSYIFEQEEFSAALYLVIRERLLIFRAKPNLETSNFLFLNPRNKMKAFKNYTSNNIITSMSKRVSKASGIAFSWIHPHTFRHYFATYLLRIKKFTLDDVSRMLGHSDTDVTRGTYIHYLEEDTSDEGNIIEKIKDAYSSDREVTNGLD</sequence>
<evidence type="ECO:0000256" key="3">
    <source>
        <dbReference type="ARBA" id="ARBA00023172"/>
    </source>
</evidence>
<dbReference type="InterPro" id="IPR002104">
    <property type="entry name" value="Integrase_catalytic"/>
</dbReference>
<evidence type="ECO:0000256" key="1">
    <source>
        <dbReference type="ARBA" id="ARBA00008857"/>
    </source>
</evidence>
<feature type="domain" description="Tyr recombinase" evidence="4">
    <location>
        <begin position="238"/>
        <end position="474"/>
    </location>
</feature>
<evidence type="ECO:0000313" key="6">
    <source>
        <dbReference type="Proteomes" id="UP000093199"/>
    </source>
</evidence>
<dbReference type="InterPro" id="IPR013762">
    <property type="entry name" value="Integrase-like_cat_sf"/>
</dbReference>
<name>A0A1C0YKX6_9BACL</name>
<keyword evidence="2" id="KW-0238">DNA-binding</keyword>
<dbReference type="Pfam" id="PF00589">
    <property type="entry name" value="Phage_integrase"/>
    <property type="match status" value="1"/>
</dbReference>
<accession>A0A1C0YKX6</accession>
<dbReference type="PROSITE" id="PS51898">
    <property type="entry name" value="TYR_RECOMBINASE"/>
    <property type="match status" value="1"/>
</dbReference>
<proteinExistence type="inferred from homology"/>
<comment type="similarity">
    <text evidence="1">Belongs to the 'phage' integrase family.</text>
</comment>
<dbReference type="PANTHER" id="PTHR30349">
    <property type="entry name" value="PHAGE INTEGRASE-RELATED"/>
    <property type="match status" value="1"/>
</dbReference>